<dbReference type="HOGENOM" id="CLU_1193914_0_0_0"/>
<organism evidence="9 10">
    <name type="scientific">Oscillochloris trichoides DG-6</name>
    <dbReference type="NCBI Taxonomy" id="765420"/>
    <lineage>
        <taxon>Bacteria</taxon>
        <taxon>Bacillati</taxon>
        <taxon>Chloroflexota</taxon>
        <taxon>Chloroflexia</taxon>
        <taxon>Chloroflexales</taxon>
        <taxon>Chloroflexineae</taxon>
        <taxon>Oscillochloridaceae</taxon>
        <taxon>Oscillochloris</taxon>
    </lineage>
</organism>
<evidence type="ECO:0000256" key="1">
    <source>
        <dbReference type="ARBA" id="ARBA00004651"/>
    </source>
</evidence>
<dbReference type="GO" id="GO:0005886">
    <property type="term" value="C:plasma membrane"/>
    <property type="evidence" value="ECO:0007669"/>
    <property type="project" value="UniProtKB-SubCell"/>
</dbReference>
<evidence type="ECO:0000256" key="7">
    <source>
        <dbReference type="ARBA" id="ARBA00023136"/>
    </source>
</evidence>
<dbReference type="OrthoDB" id="5241619at2"/>
<feature type="transmembrane region" description="Helical" evidence="8">
    <location>
        <begin position="157"/>
        <end position="176"/>
    </location>
</feature>
<dbReference type="GO" id="GO:0009103">
    <property type="term" value="P:lipopolysaccharide biosynthetic process"/>
    <property type="evidence" value="ECO:0007669"/>
    <property type="project" value="UniProtKB-ARBA"/>
</dbReference>
<evidence type="ECO:0000256" key="5">
    <source>
        <dbReference type="ARBA" id="ARBA00022692"/>
    </source>
</evidence>
<keyword evidence="3" id="KW-0328">Glycosyltransferase</keyword>
<evidence type="ECO:0000313" key="10">
    <source>
        <dbReference type="Proteomes" id="UP000054010"/>
    </source>
</evidence>
<comment type="subcellular location">
    <subcellularLocation>
        <location evidence="1">Cell membrane</location>
        <topology evidence="1">Multi-pass membrane protein</topology>
    </subcellularLocation>
</comment>
<proteinExistence type="predicted"/>
<feature type="transmembrane region" description="Helical" evidence="8">
    <location>
        <begin position="80"/>
        <end position="100"/>
    </location>
</feature>
<keyword evidence="10" id="KW-1185">Reference proteome</keyword>
<keyword evidence="2" id="KW-1003">Cell membrane</keyword>
<reference evidence="9 10" key="1">
    <citation type="journal article" date="2011" name="J. Bacteriol.">
        <title>Draft genome sequence of the anoxygenic filamentous phototrophic bacterium Oscillochloris trichoides subsp. DG-6.</title>
        <authorList>
            <person name="Kuznetsov B.B."/>
            <person name="Ivanovsky R.N."/>
            <person name="Keppen O.I."/>
            <person name="Sukhacheva M.V."/>
            <person name="Bumazhkin B.K."/>
            <person name="Patutina E.O."/>
            <person name="Beletsky A.V."/>
            <person name="Mardanov A.V."/>
            <person name="Baslerov R.V."/>
            <person name="Panteleeva A.N."/>
            <person name="Kolganova T.V."/>
            <person name="Ravin N.V."/>
            <person name="Skryabin K.G."/>
        </authorList>
    </citation>
    <scope>NUCLEOTIDE SEQUENCE [LARGE SCALE GENOMIC DNA]</scope>
    <source>
        <strain evidence="9 10">DG-6</strain>
    </source>
</reference>
<feature type="transmembrane region" description="Helical" evidence="8">
    <location>
        <begin position="182"/>
        <end position="202"/>
    </location>
</feature>
<feature type="transmembrane region" description="Helical" evidence="8">
    <location>
        <begin position="120"/>
        <end position="145"/>
    </location>
</feature>
<comment type="caution">
    <text evidence="9">The sequence shown here is derived from an EMBL/GenBank/DDBJ whole genome shotgun (WGS) entry which is preliminary data.</text>
</comment>
<protein>
    <submittedName>
        <fullName evidence="9">Tetratricopeptide TPR_4 containing protein</fullName>
    </submittedName>
</protein>
<evidence type="ECO:0000256" key="2">
    <source>
        <dbReference type="ARBA" id="ARBA00022475"/>
    </source>
</evidence>
<evidence type="ECO:0000256" key="6">
    <source>
        <dbReference type="ARBA" id="ARBA00022989"/>
    </source>
</evidence>
<dbReference type="eggNOG" id="COG1807">
    <property type="taxonomic scope" value="Bacteria"/>
</dbReference>
<evidence type="ECO:0000313" key="9">
    <source>
        <dbReference type="EMBL" id="EFO80225.1"/>
    </source>
</evidence>
<evidence type="ECO:0000256" key="4">
    <source>
        <dbReference type="ARBA" id="ARBA00022679"/>
    </source>
</evidence>
<feature type="transmembrane region" description="Helical" evidence="8">
    <location>
        <begin position="57"/>
        <end position="73"/>
    </location>
</feature>
<dbReference type="STRING" id="765420.OSCT_1922"/>
<keyword evidence="6 8" id="KW-1133">Transmembrane helix</keyword>
<dbReference type="AlphaFoldDB" id="E1IF21"/>
<dbReference type="PANTHER" id="PTHR33908:SF11">
    <property type="entry name" value="MEMBRANE PROTEIN"/>
    <property type="match status" value="1"/>
</dbReference>
<dbReference type="PANTHER" id="PTHR33908">
    <property type="entry name" value="MANNOSYLTRANSFERASE YKCB-RELATED"/>
    <property type="match status" value="1"/>
</dbReference>
<evidence type="ECO:0000256" key="3">
    <source>
        <dbReference type="ARBA" id="ARBA00022676"/>
    </source>
</evidence>
<sequence>MRKHLPLLCILLLALAWRLLLWAQPLHLPANDEQEYIQVARDLLAGRGWVYYETWRWLRAPLYPLFLAASLWLSGGDLHLAALPNIGLSLGVVVVVYALTRALTERPCPPLLAASIAALLQTYATFASLYMSETLFSLLFGLGLLATHHWQRQRNPMLALLAGVLFGLACLTRSAGLVVLPLVAGWMVGVVGMALTPLAPLARSLREQARGGIPQPCTPLACGRSPRERGWG</sequence>
<dbReference type="Proteomes" id="UP000054010">
    <property type="component" value="Unassembled WGS sequence"/>
</dbReference>
<dbReference type="GO" id="GO:0016763">
    <property type="term" value="F:pentosyltransferase activity"/>
    <property type="evidence" value="ECO:0007669"/>
    <property type="project" value="TreeGrafter"/>
</dbReference>
<keyword evidence="7 8" id="KW-0472">Membrane</keyword>
<accession>E1IF21</accession>
<name>E1IF21_9CHLR</name>
<gene>
    <name evidence="9" type="ORF">OSCT_1922</name>
</gene>
<keyword evidence="4" id="KW-0808">Transferase</keyword>
<keyword evidence="5 8" id="KW-0812">Transmembrane</keyword>
<dbReference type="EMBL" id="ADVR01000079">
    <property type="protein sequence ID" value="EFO80225.1"/>
    <property type="molecule type" value="Genomic_DNA"/>
</dbReference>
<dbReference type="InterPro" id="IPR050297">
    <property type="entry name" value="LipidA_mod_glycosyltrf_83"/>
</dbReference>
<evidence type="ECO:0000256" key="8">
    <source>
        <dbReference type="SAM" id="Phobius"/>
    </source>
</evidence>